<keyword evidence="8" id="KW-1185">Reference proteome</keyword>
<dbReference type="Gene3D" id="3.40.50.10490">
    <property type="entry name" value="Glucose-6-phosphate isomerase like protein, domain 1"/>
    <property type="match status" value="2"/>
</dbReference>
<dbReference type="InterPro" id="IPR035476">
    <property type="entry name" value="SIS_PGI_1"/>
</dbReference>
<feature type="transmembrane region" description="Helical" evidence="6">
    <location>
        <begin position="51"/>
        <end position="71"/>
    </location>
</feature>
<dbReference type="HAMAP" id="MF_00473">
    <property type="entry name" value="G6P_isomerase"/>
    <property type="match status" value="1"/>
</dbReference>
<dbReference type="Pfam" id="PF00342">
    <property type="entry name" value="PGI"/>
    <property type="match status" value="1"/>
</dbReference>
<dbReference type="NCBIfam" id="NF003016">
    <property type="entry name" value="PRK03868.1"/>
    <property type="match status" value="1"/>
</dbReference>
<dbReference type="CDD" id="cd05015">
    <property type="entry name" value="SIS_PGI_1"/>
    <property type="match status" value="1"/>
</dbReference>
<dbReference type="EC" id="5.3.1.9" evidence="4"/>
<keyword evidence="6" id="KW-1133">Transmembrane helix</keyword>
<evidence type="ECO:0000256" key="1">
    <source>
        <dbReference type="ARBA" id="ARBA00022432"/>
    </source>
</evidence>
<name>A0A2N1J5I4_9BACT</name>
<dbReference type="InterPro" id="IPR035482">
    <property type="entry name" value="SIS_PGI_2"/>
</dbReference>
<dbReference type="GO" id="GO:0051156">
    <property type="term" value="P:glucose 6-phosphate metabolic process"/>
    <property type="evidence" value="ECO:0007669"/>
    <property type="project" value="TreeGrafter"/>
</dbReference>
<keyword evidence="6" id="KW-0812">Transmembrane</keyword>
<accession>A0A2N1J5I4</accession>
<keyword evidence="3 4" id="KW-0413">Isomerase</keyword>
<feature type="active site" evidence="4">
    <location>
        <position position="275"/>
    </location>
</feature>
<dbReference type="InterPro" id="IPR001672">
    <property type="entry name" value="G6P_Isomerase"/>
</dbReference>
<comment type="pathway">
    <text evidence="4 5">Carbohydrate degradation; glycolysis; D-glyceraldehyde 3-phosphate and glycerone phosphate from D-glucose: step 2/4.</text>
</comment>
<evidence type="ECO:0000256" key="3">
    <source>
        <dbReference type="ARBA" id="ARBA00023235"/>
    </source>
</evidence>
<dbReference type="KEGG" id="ahs:AHALO_0798"/>
<dbReference type="PROSITE" id="PS51463">
    <property type="entry name" value="P_GLUCOSE_ISOMERASE_3"/>
    <property type="match status" value="1"/>
</dbReference>
<proteinExistence type="inferred from homology"/>
<keyword evidence="2 4" id="KW-0324">Glycolysis</keyword>
<dbReference type="AlphaFoldDB" id="A0A2N1J5I4"/>
<keyword evidence="4" id="KW-0963">Cytoplasm</keyword>
<keyword evidence="6" id="KW-0472">Membrane</keyword>
<dbReference type="PANTHER" id="PTHR11469">
    <property type="entry name" value="GLUCOSE-6-PHOSPHATE ISOMERASE"/>
    <property type="match status" value="1"/>
</dbReference>
<comment type="subcellular location">
    <subcellularLocation>
        <location evidence="4">Cytoplasm</location>
    </subcellularLocation>
</comment>
<dbReference type="GO" id="GO:0048029">
    <property type="term" value="F:monosaccharide binding"/>
    <property type="evidence" value="ECO:0007669"/>
    <property type="project" value="TreeGrafter"/>
</dbReference>
<dbReference type="OrthoDB" id="140919at2"/>
<dbReference type="UniPathway" id="UPA00138"/>
<comment type="function">
    <text evidence="4">Catalyzes the reversible isomerization of glucose-6-phosphate to fructose-6-phosphate.</text>
</comment>
<dbReference type="GO" id="GO:0006096">
    <property type="term" value="P:glycolytic process"/>
    <property type="evidence" value="ECO:0007669"/>
    <property type="project" value="UniProtKB-UniRule"/>
</dbReference>
<evidence type="ECO:0000313" key="8">
    <source>
        <dbReference type="Proteomes" id="UP000233248"/>
    </source>
</evidence>
<dbReference type="EMBL" id="NXIF01000007">
    <property type="protein sequence ID" value="PKI81820.1"/>
    <property type="molecule type" value="Genomic_DNA"/>
</dbReference>
<comment type="pathway">
    <text evidence="4">Carbohydrate biosynthesis; gluconeogenesis.</text>
</comment>
<dbReference type="SUPFAM" id="SSF53697">
    <property type="entry name" value="SIS domain"/>
    <property type="match status" value="1"/>
</dbReference>
<dbReference type="InterPro" id="IPR046348">
    <property type="entry name" value="SIS_dom_sf"/>
</dbReference>
<dbReference type="GO" id="GO:0006094">
    <property type="term" value="P:gluconeogenesis"/>
    <property type="evidence" value="ECO:0007669"/>
    <property type="project" value="UniProtKB-UniRule"/>
</dbReference>
<evidence type="ECO:0000313" key="7">
    <source>
        <dbReference type="EMBL" id="PKI81820.1"/>
    </source>
</evidence>
<dbReference type="PANTHER" id="PTHR11469:SF1">
    <property type="entry name" value="GLUCOSE-6-PHOSPHATE ISOMERASE"/>
    <property type="match status" value="1"/>
</dbReference>
<protein>
    <recommendedName>
        <fullName evidence="4">Glucose-6-phosphate isomerase</fullName>
        <shortName evidence="4">GPI</shortName>
        <ecNumber evidence="4">5.3.1.9</ecNumber>
    </recommendedName>
    <alternativeName>
        <fullName evidence="4">Phosphoglucose isomerase</fullName>
        <shortName evidence="4">PGI</shortName>
    </alternativeName>
    <alternativeName>
        <fullName evidence="4">Phosphohexose isomerase</fullName>
        <shortName evidence="4">PHI</shortName>
    </alternativeName>
</protein>
<evidence type="ECO:0000256" key="5">
    <source>
        <dbReference type="RuleBase" id="RU000612"/>
    </source>
</evidence>
<dbReference type="UniPathway" id="UPA00109">
    <property type="reaction ID" value="UER00181"/>
</dbReference>
<feature type="active site" evidence="4">
    <location>
        <position position="391"/>
    </location>
</feature>
<comment type="caution">
    <text evidence="7">The sequence shown here is derived from an EMBL/GenBank/DDBJ whole genome shotgun (WGS) entry which is preliminary data.</text>
</comment>
<comment type="catalytic activity">
    <reaction evidence="4 5">
        <text>alpha-D-glucose 6-phosphate = beta-D-fructose 6-phosphate</text>
        <dbReference type="Rhea" id="RHEA:11816"/>
        <dbReference type="ChEBI" id="CHEBI:57634"/>
        <dbReference type="ChEBI" id="CHEBI:58225"/>
        <dbReference type="EC" id="5.3.1.9"/>
    </reaction>
</comment>
<dbReference type="RefSeq" id="WP_101183491.1">
    <property type="nucleotide sequence ID" value="NZ_CP031218.1"/>
</dbReference>
<sequence>MQYSKSFYQIKSSQTIFNYVKDEIEQIGYYSLPFQDTTKIKEYAKKVSKKHIAIVGIGGSTLGTFAIYQFLKRTSEFDKKLHFFETTDPTDIKQRLKKLDLEDTLFLIISKSGTTIETISIFKYLSSLIKMSNENCTIISENDSKLTAFANKHKMTTFDIPKNVGGRFSVFSTVGLVPLAILGVDIDNLLKGAKEVHNSFFEQKEYYDIIMEKARFMVENKNRFNINVVFSYSASLEGFNKWYIQLWGESLGKININGTKQALTPIGLIGPVDQHSFLQLIAEGKRDKTVTFIKVADFQDETKIPANTLEGFDDLDYVDNLTFAKLIDEQANATIKSLKELGDIPHDVITINRVDEFNIAKLMYNYQLLTSVVGKFVQINTYNQPGVESGKKILKAKLKDKG</sequence>
<keyword evidence="1 4" id="KW-0312">Gluconeogenesis</keyword>
<gene>
    <name evidence="4" type="primary">pgi</name>
    <name evidence="7" type="ORF">CP960_01615</name>
</gene>
<evidence type="ECO:0000256" key="4">
    <source>
        <dbReference type="HAMAP-Rule" id="MF_00473"/>
    </source>
</evidence>
<comment type="similarity">
    <text evidence="4 5">Belongs to the GPI family.</text>
</comment>
<dbReference type="GO" id="GO:0005829">
    <property type="term" value="C:cytosol"/>
    <property type="evidence" value="ECO:0007669"/>
    <property type="project" value="TreeGrafter"/>
</dbReference>
<dbReference type="GO" id="GO:0004347">
    <property type="term" value="F:glucose-6-phosphate isomerase activity"/>
    <property type="evidence" value="ECO:0007669"/>
    <property type="project" value="UniProtKB-UniRule"/>
</dbReference>
<evidence type="ECO:0000256" key="2">
    <source>
        <dbReference type="ARBA" id="ARBA00023152"/>
    </source>
</evidence>
<dbReference type="Proteomes" id="UP000233248">
    <property type="component" value="Unassembled WGS sequence"/>
</dbReference>
<feature type="active site" description="Proton donor" evidence="4">
    <location>
        <position position="249"/>
    </location>
</feature>
<dbReference type="CDD" id="cd05016">
    <property type="entry name" value="SIS_PGI_2"/>
    <property type="match status" value="1"/>
</dbReference>
<evidence type="ECO:0000256" key="6">
    <source>
        <dbReference type="SAM" id="Phobius"/>
    </source>
</evidence>
<organism evidence="7 8">
    <name type="scientific">Malaciobacter halophilus</name>
    <dbReference type="NCBI Taxonomy" id="197482"/>
    <lineage>
        <taxon>Bacteria</taxon>
        <taxon>Pseudomonadati</taxon>
        <taxon>Campylobacterota</taxon>
        <taxon>Epsilonproteobacteria</taxon>
        <taxon>Campylobacterales</taxon>
        <taxon>Arcobacteraceae</taxon>
        <taxon>Malaciobacter</taxon>
    </lineage>
</organism>
<dbReference type="GO" id="GO:0097367">
    <property type="term" value="F:carbohydrate derivative binding"/>
    <property type="evidence" value="ECO:0007669"/>
    <property type="project" value="InterPro"/>
</dbReference>
<dbReference type="PRINTS" id="PR00662">
    <property type="entry name" value="G6PISOMERASE"/>
</dbReference>
<reference evidence="7 8" key="1">
    <citation type="submission" date="2017-09" db="EMBL/GenBank/DDBJ databases">
        <title>Genomics of the genus Arcobacter.</title>
        <authorList>
            <person name="Perez-Cataluna A."/>
            <person name="Figueras M.J."/>
            <person name="Salas-Masso N."/>
        </authorList>
    </citation>
    <scope>NUCLEOTIDE SEQUENCE [LARGE SCALE GENOMIC DNA]</scope>
    <source>
        <strain evidence="7 8">DSM 18005</strain>
    </source>
</reference>